<dbReference type="GO" id="GO:0047631">
    <property type="term" value="F:ADP-ribose diphosphatase activity"/>
    <property type="evidence" value="ECO:0007669"/>
    <property type="project" value="UniProtKB-EC"/>
</dbReference>
<dbReference type="Pfam" id="PF00293">
    <property type="entry name" value="NUDIX"/>
    <property type="match status" value="1"/>
</dbReference>
<gene>
    <name evidence="4" type="ORF">HNQ46_001177</name>
</gene>
<dbReference type="InterPro" id="IPR000086">
    <property type="entry name" value="NUDIX_hydrolase_dom"/>
</dbReference>
<dbReference type="Proteomes" id="UP000522163">
    <property type="component" value="Unassembled WGS sequence"/>
</dbReference>
<keyword evidence="2 4" id="KW-0378">Hydrolase</keyword>
<feature type="domain" description="Nudix hydrolase" evidence="3">
    <location>
        <begin position="49"/>
        <end position="179"/>
    </location>
</feature>
<name>A0A7W9SGZ9_9FIRM</name>
<dbReference type="GO" id="GO:0005829">
    <property type="term" value="C:cytosol"/>
    <property type="evidence" value="ECO:0007669"/>
    <property type="project" value="TreeGrafter"/>
</dbReference>
<dbReference type="PANTHER" id="PTHR11839">
    <property type="entry name" value="UDP/ADP-SUGAR PYROPHOSPHATASE"/>
    <property type="match status" value="1"/>
</dbReference>
<dbReference type="InterPro" id="IPR015797">
    <property type="entry name" value="NUDIX_hydrolase-like_dom_sf"/>
</dbReference>
<sequence length="192" mass="22199">MEEKKKQEEKKEELPVRLLERKLRYKGSVLEVYEDTVDVSGHVTHWDFIHHMGAAAVLPVLEDGRLLMVRQYRHALSRFTLEIPAGKRDSEEEDFLLCAKRELEEETGYKSEALELLLWVNTTVAFLDEKIAIYLAKDLKKGQQCFDEDEEIFLEAWALEDLLKLISDGKMTDSKTVAAIQAYAIKNLRGEL</sequence>
<proteinExistence type="predicted"/>
<comment type="caution">
    <text evidence="4">The sequence shown here is derived from an EMBL/GenBank/DDBJ whole genome shotgun (WGS) entry which is preliminary data.</text>
</comment>
<evidence type="ECO:0000259" key="3">
    <source>
        <dbReference type="PROSITE" id="PS51462"/>
    </source>
</evidence>
<evidence type="ECO:0000313" key="5">
    <source>
        <dbReference type="Proteomes" id="UP000522163"/>
    </source>
</evidence>
<dbReference type="PROSITE" id="PS51462">
    <property type="entry name" value="NUDIX"/>
    <property type="match status" value="1"/>
</dbReference>
<dbReference type="GO" id="GO:0006753">
    <property type="term" value="P:nucleoside phosphate metabolic process"/>
    <property type="evidence" value="ECO:0007669"/>
    <property type="project" value="TreeGrafter"/>
</dbReference>
<evidence type="ECO:0000313" key="4">
    <source>
        <dbReference type="EMBL" id="MBB6041200.1"/>
    </source>
</evidence>
<evidence type="ECO:0000256" key="1">
    <source>
        <dbReference type="ARBA" id="ARBA00001946"/>
    </source>
</evidence>
<dbReference type="SUPFAM" id="SSF55811">
    <property type="entry name" value="Nudix"/>
    <property type="match status" value="1"/>
</dbReference>
<dbReference type="GO" id="GO:0019693">
    <property type="term" value="P:ribose phosphate metabolic process"/>
    <property type="evidence" value="ECO:0007669"/>
    <property type="project" value="TreeGrafter"/>
</dbReference>
<organism evidence="4 5">
    <name type="scientific">Oribacterium sinus</name>
    <dbReference type="NCBI Taxonomy" id="237576"/>
    <lineage>
        <taxon>Bacteria</taxon>
        <taxon>Bacillati</taxon>
        <taxon>Bacillota</taxon>
        <taxon>Clostridia</taxon>
        <taxon>Lachnospirales</taxon>
        <taxon>Lachnospiraceae</taxon>
        <taxon>Oribacterium</taxon>
    </lineage>
</organism>
<dbReference type="GeneID" id="85014717"/>
<dbReference type="AlphaFoldDB" id="A0A7W9SGZ9"/>
<accession>A0A7W9SGZ9</accession>
<protein>
    <submittedName>
        <fullName evidence="4">ADP-ribose pyrophosphatase</fullName>
        <ecNumber evidence="4">3.6.1.13</ecNumber>
    </submittedName>
</protein>
<comment type="cofactor">
    <cofactor evidence="1">
        <name>Mg(2+)</name>
        <dbReference type="ChEBI" id="CHEBI:18420"/>
    </cofactor>
</comment>
<dbReference type="Gene3D" id="3.90.79.10">
    <property type="entry name" value="Nucleoside Triphosphate Pyrophosphohydrolase"/>
    <property type="match status" value="1"/>
</dbReference>
<evidence type="ECO:0000256" key="2">
    <source>
        <dbReference type="ARBA" id="ARBA00022801"/>
    </source>
</evidence>
<dbReference type="PANTHER" id="PTHR11839:SF18">
    <property type="entry name" value="NUDIX HYDROLASE DOMAIN-CONTAINING PROTEIN"/>
    <property type="match status" value="1"/>
</dbReference>
<dbReference type="CDD" id="cd03424">
    <property type="entry name" value="NUDIX_ADPRase_Nudt5_UGPPase_Nudt14"/>
    <property type="match status" value="1"/>
</dbReference>
<reference evidence="4 5" key="1">
    <citation type="submission" date="2020-08" db="EMBL/GenBank/DDBJ databases">
        <title>Genomic Encyclopedia of Type Strains, Phase IV (KMG-IV): sequencing the most valuable type-strain genomes for metagenomic binning, comparative biology and taxonomic classification.</title>
        <authorList>
            <person name="Goeker M."/>
        </authorList>
    </citation>
    <scope>NUCLEOTIDE SEQUENCE [LARGE SCALE GENOMIC DNA]</scope>
    <source>
        <strain evidence="4 5">DSM 17245</strain>
    </source>
</reference>
<dbReference type="RefSeq" id="WP_183683786.1">
    <property type="nucleotide sequence ID" value="NZ_CAUQIH010000009.1"/>
</dbReference>
<dbReference type="EMBL" id="JACHHH010000005">
    <property type="protein sequence ID" value="MBB6041200.1"/>
    <property type="molecule type" value="Genomic_DNA"/>
</dbReference>
<dbReference type="EC" id="3.6.1.13" evidence="4"/>